<keyword evidence="2" id="KW-1185">Reference proteome</keyword>
<name>A0ACC2H3M9_DALPE</name>
<dbReference type="EMBL" id="CM055733">
    <property type="protein sequence ID" value="KAJ8010300.1"/>
    <property type="molecule type" value="Genomic_DNA"/>
</dbReference>
<comment type="caution">
    <text evidence="1">The sequence shown here is derived from an EMBL/GenBank/DDBJ whole genome shotgun (WGS) entry which is preliminary data.</text>
</comment>
<proteinExistence type="predicted"/>
<sequence length="103" mass="11692">MRSHTARCCLFPGAPLMLFELACLPPPARGRPSHEPGLLPIQPGPPFEKPVIVRSSGERMFLGSRSSGEEFIRLSDRHTDGGRCLRGRYRMQLHRRPDRDHFS</sequence>
<protein>
    <submittedName>
        <fullName evidence="1">Uncharacterized protein</fullName>
    </submittedName>
</protein>
<evidence type="ECO:0000313" key="2">
    <source>
        <dbReference type="Proteomes" id="UP001157502"/>
    </source>
</evidence>
<organism evidence="1 2">
    <name type="scientific">Dallia pectoralis</name>
    <name type="common">Alaska blackfish</name>
    <dbReference type="NCBI Taxonomy" id="75939"/>
    <lineage>
        <taxon>Eukaryota</taxon>
        <taxon>Metazoa</taxon>
        <taxon>Chordata</taxon>
        <taxon>Craniata</taxon>
        <taxon>Vertebrata</taxon>
        <taxon>Euteleostomi</taxon>
        <taxon>Actinopterygii</taxon>
        <taxon>Neopterygii</taxon>
        <taxon>Teleostei</taxon>
        <taxon>Protacanthopterygii</taxon>
        <taxon>Esociformes</taxon>
        <taxon>Umbridae</taxon>
        <taxon>Dallia</taxon>
    </lineage>
</organism>
<accession>A0ACC2H3M9</accession>
<gene>
    <name evidence="1" type="ORF">DPEC_G00073610</name>
</gene>
<evidence type="ECO:0000313" key="1">
    <source>
        <dbReference type="EMBL" id="KAJ8010300.1"/>
    </source>
</evidence>
<dbReference type="Proteomes" id="UP001157502">
    <property type="component" value="Chromosome 6"/>
</dbReference>
<reference evidence="1" key="1">
    <citation type="submission" date="2021-05" db="EMBL/GenBank/DDBJ databases">
        <authorList>
            <person name="Pan Q."/>
            <person name="Jouanno E."/>
            <person name="Zahm M."/>
            <person name="Klopp C."/>
            <person name="Cabau C."/>
            <person name="Louis A."/>
            <person name="Berthelot C."/>
            <person name="Parey E."/>
            <person name="Roest Crollius H."/>
            <person name="Montfort J."/>
            <person name="Robinson-Rechavi M."/>
            <person name="Bouchez O."/>
            <person name="Lampietro C."/>
            <person name="Lopez Roques C."/>
            <person name="Donnadieu C."/>
            <person name="Postlethwait J."/>
            <person name="Bobe J."/>
            <person name="Dillon D."/>
            <person name="Chandos A."/>
            <person name="von Hippel F."/>
            <person name="Guiguen Y."/>
        </authorList>
    </citation>
    <scope>NUCLEOTIDE SEQUENCE</scope>
    <source>
        <strain evidence="1">YG-Jan2019</strain>
    </source>
</reference>